<evidence type="ECO:0000313" key="1">
    <source>
        <dbReference type="EMBL" id="QHU22941.1"/>
    </source>
</evidence>
<reference evidence="1" key="1">
    <citation type="journal article" date="2020" name="Nature">
        <title>Giant virus diversity and host interactions through global metagenomics.</title>
        <authorList>
            <person name="Schulz F."/>
            <person name="Roux S."/>
            <person name="Paez-Espino D."/>
            <person name="Jungbluth S."/>
            <person name="Walsh D.A."/>
            <person name="Denef V.J."/>
            <person name="McMahon K.D."/>
            <person name="Konstantinidis K.T."/>
            <person name="Eloe-Fadrosh E.A."/>
            <person name="Kyrpides N.C."/>
            <person name="Woyke T."/>
        </authorList>
    </citation>
    <scope>NUCLEOTIDE SEQUENCE</scope>
    <source>
        <strain evidence="1">GVMAG-S-ERX555907-63</strain>
    </source>
</reference>
<dbReference type="AlphaFoldDB" id="A0A6C0L0D3"/>
<name>A0A6C0L0D3_9ZZZZ</name>
<protein>
    <submittedName>
        <fullName evidence="1">Uncharacterized protein</fullName>
    </submittedName>
</protein>
<accession>A0A6C0L0D3</accession>
<dbReference type="EMBL" id="MN741019">
    <property type="protein sequence ID" value="QHU22941.1"/>
    <property type="molecule type" value="Genomic_DNA"/>
</dbReference>
<organism evidence="1">
    <name type="scientific">viral metagenome</name>
    <dbReference type="NCBI Taxonomy" id="1070528"/>
    <lineage>
        <taxon>unclassified sequences</taxon>
        <taxon>metagenomes</taxon>
        <taxon>organismal metagenomes</taxon>
    </lineage>
</organism>
<proteinExistence type="predicted"/>
<sequence length="52" mass="5748">MYEFICIESPFSVKPNSGFKSNHNCLSQPFPGNGTERFVQFVPVGHVAFLAA</sequence>